<keyword evidence="2" id="KW-1185">Reference proteome</keyword>
<comment type="caution">
    <text evidence="1">The sequence shown here is derived from an EMBL/GenBank/DDBJ whole genome shotgun (WGS) entry which is preliminary data.</text>
</comment>
<reference evidence="1" key="1">
    <citation type="submission" date="2022-11" db="EMBL/GenBank/DDBJ databases">
        <authorList>
            <person name="Hyden B.L."/>
            <person name="Feng K."/>
            <person name="Yates T."/>
            <person name="Jawdy S."/>
            <person name="Smart L.B."/>
            <person name="Muchero W."/>
        </authorList>
    </citation>
    <scope>NUCLEOTIDE SEQUENCE</scope>
    <source>
        <tissue evidence="1">Shoot tip</tissue>
    </source>
</reference>
<sequence length="173" mass="19236">MLKTEGESIVSPRSKKGLFPLAIPLARSSSDGVTALQRWPTAPLGMEIPVVEVRKHGVWLLAKTVDQYINQILVEEDADISSEGNADLFLGVADATDNLYTKGDYAKSHILDLDAYLLKKGRFISRCLRAQSDAPFAERRSSLVTGEFYTKKKHFPGFARPFAFNAEVMLKFV</sequence>
<dbReference type="PANTHER" id="PTHR35115">
    <property type="entry name" value="CYCLIN DELTA-3"/>
    <property type="match status" value="1"/>
</dbReference>
<reference evidence="1" key="2">
    <citation type="journal article" date="2023" name="Int. J. Mol. Sci.">
        <title>De Novo Assembly and Annotation of 11 Diverse Shrub Willow (Salix) Genomes Reveals Novel Gene Organization in Sex-Linked Regions.</title>
        <authorList>
            <person name="Hyden B."/>
            <person name="Feng K."/>
            <person name="Yates T.B."/>
            <person name="Jawdy S."/>
            <person name="Cereghino C."/>
            <person name="Smart L.B."/>
            <person name="Muchero W."/>
        </authorList>
    </citation>
    <scope>NUCLEOTIDE SEQUENCE [LARGE SCALE GENOMIC DNA]</scope>
    <source>
        <tissue evidence="1">Shoot tip</tissue>
    </source>
</reference>
<protein>
    <submittedName>
        <fullName evidence="1">CYCLIN DELTA-3</fullName>
    </submittedName>
</protein>
<dbReference type="AlphaFoldDB" id="A0A9Q0NYN2"/>
<evidence type="ECO:0000313" key="2">
    <source>
        <dbReference type="Proteomes" id="UP001151529"/>
    </source>
</evidence>
<dbReference type="OrthoDB" id="537706at2759"/>
<gene>
    <name evidence="1" type="ORF">OIU85_008929</name>
</gene>
<name>A0A9Q0NYN2_SALVM</name>
<dbReference type="InterPro" id="IPR045287">
    <property type="entry name" value="PAB"/>
</dbReference>
<proteinExistence type="predicted"/>
<organism evidence="1 2">
    <name type="scientific">Salix viminalis</name>
    <name type="common">Common osier</name>
    <name type="synonym">Basket willow</name>
    <dbReference type="NCBI Taxonomy" id="40686"/>
    <lineage>
        <taxon>Eukaryota</taxon>
        <taxon>Viridiplantae</taxon>
        <taxon>Streptophyta</taxon>
        <taxon>Embryophyta</taxon>
        <taxon>Tracheophyta</taxon>
        <taxon>Spermatophyta</taxon>
        <taxon>Magnoliopsida</taxon>
        <taxon>eudicotyledons</taxon>
        <taxon>Gunneridae</taxon>
        <taxon>Pentapetalae</taxon>
        <taxon>rosids</taxon>
        <taxon>fabids</taxon>
        <taxon>Malpighiales</taxon>
        <taxon>Salicaceae</taxon>
        <taxon>Saliceae</taxon>
        <taxon>Salix</taxon>
    </lineage>
</organism>
<dbReference type="PANTHER" id="PTHR35115:SF7">
    <property type="entry name" value="CYCLIN DELTA-3"/>
    <property type="match status" value="1"/>
</dbReference>
<accession>A0A9Q0NYN2</accession>
<evidence type="ECO:0000313" key="1">
    <source>
        <dbReference type="EMBL" id="KAJ6678396.1"/>
    </source>
</evidence>
<dbReference type="EMBL" id="JAPFFL010000014">
    <property type="protein sequence ID" value="KAJ6678396.1"/>
    <property type="molecule type" value="Genomic_DNA"/>
</dbReference>
<dbReference type="Proteomes" id="UP001151529">
    <property type="component" value="Chromosome 7"/>
</dbReference>